<dbReference type="OrthoDB" id="964376at2"/>
<evidence type="ECO:0000256" key="1">
    <source>
        <dbReference type="SAM" id="Phobius"/>
    </source>
</evidence>
<dbReference type="Proteomes" id="UP000199514">
    <property type="component" value="Unassembled WGS sequence"/>
</dbReference>
<evidence type="ECO:0000313" key="3">
    <source>
        <dbReference type="Proteomes" id="UP000199514"/>
    </source>
</evidence>
<protein>
    <submittedName>
        <fullName evidence="2">Uncharacterized protein</fullName>
    </submittedName>
</protein>
<feature type="transmembrane region" description="Helical" evidence="1">
    <location>
        <begin position="7"/>
        <end position="27"/>
    </location>
</feature>
<keyword evidence="3" id="KW-1185">Reference proteome</keyword>
<dbReference type="RefSeq" id="WP_091508893.1">
    <property type="nucleotide sequence ID" value="NZ_FOLE01000002.1"/>
</dbReference>
<accession>A0A1I1FW64</accession>
<dbReference type="EMBL" id="FOLE01000002">
    <property type="protein sequence ID" value="SFC03574.1"/>
    <property type="molecule type" value="Genomic_DNA"/>
</dbReference>
<sequence length="60" mass="7129">MKFTLSEIILLAFSLVTFVIGIHQSLFYGVVNSYWLFMFTLGFLFWFKLVRDKNEKADDQ</sequence>
<reference evidence="2 3" key="1">
    <citation type="submission" date="2016-10" db="EMBL/GenBank/DDBJ databases">
        <authorList>
            <person name="de Groot N.N."/>
        </authorList>
    </citation>
    <scope>NUCLEOTIDE SEQUENCE [LARGE SCALE GENOMIC DNA]</scope>
    <source>
        <strain evidence="2 3">DSM 6793</strain>
    </source>
</reference>
<keyword evidence="1" id="KW-1133">Transmembrane helix</keyword>
<evidence type="ECO:0000313" key="2">
    <source>
        <dbReference type="EMBL" id="SFC03574.1"/>
    </source>
</evidence>
<name>A0A1I1FW64_9BACT</name>
<dbReference type="AlphaFoldDB" id="A0A1I1FW64"/>
<gene>
    <name evidence="2" type="ORF">SAMN05421780_102346</name>
</gene>
<keyword evidence="1" id="KW-0812">Transmembrane</keyword>
<keyword evidence="1" id="KW-0472">Membrane</keyword>
<proteinExistence type="predicted"/>
<organism evidence="2 3">
    <name type="scientific">Flexibacter flexilis DSM 6793</name>
    <dbReference type="NCBI Taxonomy" id="927664"/>
    <lineage>
        <taxon>Bacteria</taxon>
        <taxon>Pseudomonadati</taxon>
        <taxon>Bacteroidota</taxon>
        <taxon>Cytophagia</taxon>
        <taxon>Cytophagales</taxon>
        <taxon>Flexibacteraceae</taxon>
        <taxon>Flexibacter</taxon>
    </lineage>
</organism>
<feature type="transmembrane region" description="Helical" evidence="1">
    <location>
        <begin position="33"/>
        <end position="50"/>
    </location>
</feature>